<dbReference type="Proteomes" id="UP000663859">
    <property type="component" value="Unassembled WGS sequence"/>
</dbReference>
<keyword evidence="11" id="KW-1185">Reference proteome</keyword>
<sequence length="247" mass="26321">MSLKGKVAVVTGASRGIGRAIAQELAREGARVACVSRSPEPLNQTVHEILALGGEARAYCADSTEPAQIQKAAQQILEEMGPVYALVNNAGIVRDRLLLRMTEEDWDVVIDTNLKGVFHWTKTLLKGFLSQREGRIVNISSVSALLGNAGQTNYAAAKAGLLGFTKSLAREVASRNITCNVVCPGFIETGMTQGLDPHLRERILGAIPLGRFGRPEEVAGLVSFLCGPKAGYITGQTFVVDGGMAMQ</sequence>
<comment type="pathway">
    <text evidence="8">Lipid metabolism; fatty acid biosynthesis.</text>
</comment>
<dbReference type="AlphaFoldDB" id="A0A8J2BKT7"/>
<name>A0A8J2BKT7_9BACT</name>
<keyword evidence="4 8" id="KW-0560">Oxidoreductase</keyword>
<dbReference type="PROSITE" id="PS00061">
    <property type="entry name" value="ADH_SHORT"/>
    <property type="match status" value="1"/>
</dbReference>
<keyword evidence="8" id="KW-0444">Lipid biosynthesis</keyword>
<keyword evidence="8" id="KW-0275">Fatty acid biosynthesis</keyword>
<dbReference type="InterPro" id="IPR057326">
    <property type="entry name" value="KR_dom"/>
</dbReference>
<dbReference type="PANTHER" id="PTHR42879">
    <property type="entry name" value="3-OXOACYL-(ACYL-CARRIER-PROTEIN) REDUCTASE"/>
    <property type="match status" value="1"/>
</dbReference>
<dbReference type="InterPro" id="IPR020904">
    <property type="entry name" value="Sc_DH/Rdtase_CS"/>
</dbReference>
<dbReference type="GO" id="GO:0051287">
    <property type="term" value="F:NAD binding"/>
    <property type="evidence" value="ECO:0007669"/>
    <property type="project" value="UniProtKB-UniRule"/>
</dbReference>
<dbReference type="Pfam" id="PF13561">
    <property type="entry name" value="adh_short_C2"/>
    <property type="match status" value="1"/>
</dbReference>
<feature type="binding site" evidence="7">
    <location>
        <begin position="12"/>
        <end position="15"/>
    </location>
    <ligand>
        <name>NADP(+)</name>
        <dbReference type="ChEBI" id="CHEBI:58349"/>
    </ligand>
</feature>
<dbReference type="CDD" id="cd05333">
    <property type="entry name" value="BKR_SDR_c"/>
    <property type="match status" value="1"/>
</dbReference>
<evidence type="ECO:0000256" key="3">
    <source>
        <dbReference type="ARBA" id="ARBA00022857"/>
    </source>
</evidence>
<reference evidence="10" key="1">
    <citation type="submission" date="2021-02" db="EMBL/GenBank/DDBJ databases">
        <authorList>
            <person name="Cremers G."/>
            <person name="Picone N."/>
        </authorList>
    </citation>
    <scope>NUCLEOTIDE SEQUENCE</scope>
    <source>
        <strain evidence="10">PQ17</strain>
    </source>
</reference>
<dbReference type="SUPFAM" id="SSF51735">
    <property type="entry name" value="NAD(P)-binding Rossmann-fold domains"/>
    <property type="match status" value="1"/>
</dbReference>
<comment type="caution">
    <text evidence="10">The sequence shown here is derived from an EMBL/GenBank/DDBJ whole genome shotgun (WGS) entry which is preliminary data.</text>
</comment>
<feature type="domain" description="Ketoreductase" evidence="9">
    <location>
        <begin position="6"/>
        <end position="190"/>
    </location>
</feature>
<dbReference type="Gene3D" id="3.40.50.720">
    <property type="entry name" value="NAD(P)-binding Rossmann-like Domain"/>
    <property type="match status" value="1"/>
</dbReference>
<dbReference type="NCBIfam" id="TIGR01830">
    <property type="entry name" value="3oxo_ACP_reduc"/>
    <property type="match status" value="1"/>
</dbReference>
<dbReference type="PANTHER" id="PTHR42879:SF2">
    <property type="entry name" value="3-OXOACYL-[ACYL-CARRIER-PROTEIN] REDUCTASE FABG"/>
    <property type="match status" value="1"/>
</dbReference>
<dbReference type="EC" id="1.1.1.100" evidence="8"/>
<evidence type="ECO:0000256" key="5">
    <source>
        <dbReference type="ARBA" id="ARBA00048508"/>
    </source>
</evidence>
<dbReference type="NCBIfam" id="NF009466">
    <property type="entry name" value="PRK12826.1-2"/>
    <property type="match status" value="1"/>
</dbReference>
<comment type="catalytic activity">
    <reaction evidence="5 8">
        <text>a (3R)-hydroxyacyl-[ACP] + NADP(+) = a 3-oxoacyl-[ACP] + NADPH + H(+)</text>
        <dbReference type="Rhea" id="RHEA:17397"/>
        <dbReference type="Rhea" id="RHEA-COMP:9916"/>
        <dbReference type="Rhea" id="RHEA-COMP:9945"/>
        <dbReference type="ChEBI" id="CHEBI:15378"/>
        <dbReference type="ChEBI" id="CHEBI:57783"/>
        <dbReference type="ChEBI" id="CHEBI:58349"/>
        <dbReference type="ChEBI" id="CHEBI:78776"/>
        <dbReference type="ChEBI" id="CHEBI:78827"/>
        <dbReference type="EC" id="1.1.1.100"/>
    </reaction>
</comment>
<protein>
    <recommendedName>
        <fullName evidence="8">3-oxoacyl-[acyl-carrier-protein] reductase</fullName>
        <ecNumber evidence="8">1.1.1.100</ecNumber>
    </recommendedName>
</protein>
<comment type="subunit">
    <text evidence="8">Homotetramer.</text>
</comment>
<evidence type="ECO:0000256" key="2">
    <source>
        <dbReference type="ARBA" id="ARBA00006484"/>
    </source>
</evidence>
<dbReference type="PRINTS" id="PR00081">
    <property type="entry name" value="GDHRDH"/>
</dbReference>
<gene>
    <name evidence="10" type="primary">fabG</name>
    <name evidence="10" type="ORF">MPNT_100006</name>
</gene>
<keyword evidence="8" id="KW-0443">Lipid metabolism</keyword>
<dbReference type="RefSeq" id="WP_174582676.1">
    <property type="nucleotide sequence ID" value="NZ_CAJNOB010000002.1"/>
</dbReference>
<evidence type="ECO:0000313" key="10">
    <source>
        <dbReference type="EMBL" id="CAF0691318.1"/>
    </source>
</evidence>
<comment type="function">
    <text evidence="1 8">Catalyzes the NADPH-dependent reduction of beta-ketoacyl-ACP substrates to beta-hydroxyacyl-ACP products, the first reductive step in the elongation cycle of fatty acid biosynthesis.</text>
</comment>
<evidence type="ECO:0000256" key="4">
    <source>
        <dbReference type="ARBA" id="ARBA00023002"/>
    </source>
</evidence>
<organism evidence="10 11">
    <name type="scientific">Candidatus Methylacidithermus pantelleriae</name>
    <dbReference type="NCBI Taxonomy" id="2744239"/>
    <lineage>
        <taxon>Bacteria</taxon>
        <taxon>Pseudomonadati</taxon>
        <taxon>Verrucomicrobiota</taxon>
        <taxon>Methylacidiphilae</taxon>
        <taxon>Methylacidiphilales</taxon>
        <taxon>Methylacidiphilaceae</taxon>
        <taxon>Candidatus Methylacidithermus</taxon>
    </lineage>
</organism>
<evidence type="ECO:0000256" key="7">
    <source>
        <dbReference type="PIRSR" id="PIRSR611284-2"/>
    </source>
</evidence>
<keyword evidence="3 7" id="KW-0521">NADP</keyword>
<dbReference type="InterPro" id="IPR036291">
    <property type="entry name" value="NAD(P)-bd_dom_sf"/>
</dbReference>
<dbReference type="InterPro" id="IPR002347">
    <property type="entry name" value="SDR_fam"/>
</dbReference>
<comment type="similarity">
    <text evidence="2 8">Belongs to the short-chain dehydrogenases/reductases (SDR) family.</text>
</comment>
<dbReference type="GO" id="GO:0006633">
    <property type="term" value="P:fatty acid biosynthetic process"/>
    <property type="evidence" value="ECO:0007669"/>
    <property type="project" value="UniProtKB-UniPathway"/>
</dbReference>
<dbReference type="InterPro" id="IPR050259">
    <property type="entry name" value="SDR"/>
</dbReference>
<dbReference type="FunFam" id="3.40.50.720:FF:000115">
    <property type="entry name" value="3-oxoacyl-[acyl-carrier-protein] reductase FabG"/>
    <property type="match status" value="1"/>
</dbReference>
<dbReference type="NCBIfam" id="NF005559">
    <property type="entry name" value="PRK07231.1"/>
    <property type="match status" value="1"/>
</dbReference>
<dbReference type="InterPro" id="IPR011284">
    <property type="entry name" value="3oxo_ACP_reduc"/>
</dbReference>
<accession>A0A8J2BKT7</accession>
<evidence type="ECO:0000256" key="1">
    <source>
        <dbReference type="ARBA" id="ARBA00002607"/>
    </source>
</evidence>
<dbReference type="PRINTS" id="PR00080">
    <property type="entry name" value="SDRFAMILY"/>
</dbReference>
<dbReference type="UniPathway" id="UPA00094"/>
<dbReference type="SMART" id="SM00822">
    <property type="entry name" value="PKS_KR"/>
    <property type="match status" value="1"/>
</dbReference>
<evidence type="ECO:0000259" key="9">
    <source>
        <dbReference type="SMART" id="SM00822"/>
    </source>
</evidence>
<feature type="binding site" evidence="7">
    <location>
        <begin position="154"/>
        <end position="158"/>
    </location>
    <ligand>
        <name>NADP(+)</name>
        <dbReference type="ChEBI" id="CHEBI:58349"/>
    </ligand>
</feature>
<keyword evidence="8" id="KW-0276">Fatty acid metabolism</keyword>
<proteinExistence type="inferred from homology"/>
<evidence type="ECO:0000256" key="6">
    <source>
        <dbReference type="PIRSR" id="PIRSR611284-1"/>
    </source>
</evidence>
<evidence type="ECO:0000256" key="8">
    <source>
        <dbReference type="RuleBase" id="RU366074"/>
    </source>
</evidence>
<feature type="binding site" evidence="7">
    <location>
        <position position="187"/>
    </location>
    <ligand>
        <name>NADP(+)</name>
        <dbReference type="ChEBI" id="CHEBI:58349"/>
    </ligand>
</feature>
<dbReference type="GO" id="GO:0004316">
    <property type="term" value="F:3-oxoacyl-[acyl-carrier-protein] reductase (NADPH) activity"/>
    <property type="evidence" value="ECO:0007669"/>
    <property type="project" value="UniProtKB-UniRule"/>
</dbReference>
<dbReference type="EMBL" id="CAJNOB010000002">
    <property type="protein sequence ID" value="CAF0691318.1"/>
    <property type="molecule type" value="Genomic_DNA"/>
</dbReference>
<feature type="binding site" evidence="7">
    <location>
        <position position="89"/>
    </location>
    <ligand>
        <name>NADP(+)</name>
        <dbReference type="ChEBI" id="CHEBI:58349"/>
    </ligand>
</feature>
<feature type="active site" description="Proton acceptor" evidence="6">
    <location>
        <position position="154"/>
    </location>
</feature>
<evidence type="ECO:0000313" key="11">
    <source>
        <dbReference type="Proteomes" id="UP000663859"/>
    </source>
</evidence>